<dbReference type="SMART" id="SM00710">
    <property type="entry name" value="PbH1"/>
    <property type="match status" value="5"/>
</dbReference>
<dbReference type="NCBIfam" id="NF041518">
    <property type="entry name" value="choice_anch_Q"/>
    <property type="match status" value="1"/>
</dbReference>
<organism evidence="3 4">
    <name type="scientific">Chitinophaga sancti</name>
    <dbReference type="NCBI Taxonomy" id="1004"/>
    <lineage>
        <taxon>Bacteria</taxon>
        <taxon>Pseudomonadati</taxon>
        <taxon>Bacteroidota</taxon>
        <taxon>Chitinophagia</taxon>
        <taxon>Chitinophagales</taxon>
        <taxon>Chitinophagaceae</taxon>
        <taxon>Chitinophaga</taxon>
    </lineage>
</organism>
<dbReference type="SUPFAM" id="SSF51126">
    <property type="entry name" value="Pectin lyase-like"/>
    <property type="match status" value="1"/>
</dbReference>
<dbReference type="InterPro" id="IPR059226">
    <property type="entry name" value="Choice_anch_Q_dom"/>
</dbReference>
<dbReference type="InterPro" id="IPR022409">
    <property type="entry name" value="PKD/Chitinase_dom"/>
</dbReference>
<dbReference type="PROSITE" id="PS50093">
    <property type="entry name" value="PKD"/>
    <property type="match status" value="1"/>
</dbReference>
<evidence type="ECO:0000259" key="2">
    <source>
        <dbReference type="PROSITE" id="PS50093"/>
    </source>
</evidence>
<dbReference type="InterPro" id="IPR011050">
    <property type="entry name" value="Pectin_lyase_fold/virulence"/>
</dbReference>
<dbReference type="NCBIfam" id="TIGR04131">
    <property type="entry name" value="Bac_Flav_CTERM"/>
    <property type="match status" value="1"/>
</dbReference>
<dbReference type="SUPFAM" id="SSF49299">
    <property type="entry name" value="PKD domain"/>
    <property type="match status" value="1"/>
</dbReference>
<dbReference type="EMBL" id="CP140154">
    <property type="protein sequence ID" value="WQG88366.1"/>
    <property type="molecule type" value="Genomic_DNA"/>
</dbReference>
<protein>
    <submittedName>
        <fullName evidence="3">MBG domain-containing protein</fullName>
    </submittedName>
</protein>
<evidence type="ECO:0000313" key="3">
    <source>
        <dbReference type="EMBL" id="WQG88366.1"/>
    </source>
</evidence>
<feature type="signal peptide" evidence="1">
    <location>
        <begin position="1"/>
        <end position="20"/>
    </location>
</feature>
<feature type="domain" description="PKD" evidence="2">
    <location>
        <begin position="1883"/>
        <end position="1948"/>
    </location>
</feature>
<reference evidence="3 4" key="1">
    <citation type="submission" date="2023-11" db="EMBL/GenBank/DDBJ databases">
        <title>MicrobeMod: A computational toolkit for identifying prokaryotic methylation and restriction-modification with nanopore sequencing.</title>
        <authorList>
            <person name="Crits-Christoph A."/>
            <person name="Kang S.C."/>
            <person name="Lee H."/>
            <person name="Ostrov N."/>
        </authorList>
    </citation>
    <scope>NUCLEOTIDE SEQUENCE [LARGE SCALE GENOMIC DNA]</scope>
    <source>
        <strain evidence="3 4">ATCC 23090</strain>
    </source>
</reference>
<dbReference type="InterPro" id="IPR013783">
    <property type="entry name" value="Ig-like_fold"/>
</dbReference>
<dbReference type="InterPro" id="IPR035986">
    <property type="entry name" value="PKD_dom_sf"/>
</dbReference>
<dbReference type="Gene3D" id="3.30.210.10">
    <property type="entry name" value="DNA polymerase, thumb domain"/>
    <property type="match status" value="14"/>
</dbReference>
<dbReference type="Gene3D" id="2.60.40.10">
    <property type="entry name" value="Immunoglobulins"/>
    <property type="match status" value="1"/>
</dbReference>
<dbReference type="InterPro" id="IPR041286">
    <property type="entry name" value="MBG_2"/>
</dbReference>
<dbReference type="Pfam" id="PF13585">
    <property type="entry name" value="CHU_C"/>
    <property type="match status" value="1"/>
</dbReference>
<gene>
    <name evidence="3" type="ORF">SR876_25940</name>
</gene>
<dbReference type="InterPro" id="IPR026341">
    <property type="entry name" value="T9SS_type_B"/>
</dbReference>
<accession>A0ABZ0XCN9</accession>
<keyword evidence="4" id="KW-1185">Reference proteome</keyword>
<keyword evidence="1" id="KW-0732">Signal</keyword>
<dbReference type="RefSeq" id="WP_322518484.1">
    <property type="nucleotide sequence ID" value="NZ_CP139972.1"/>
</dbReference>
<sequence length="2137" mass="215666">MNKFLSFFVFCFLFIINSYAQTPDGNGILYVKAGGGGDGSSWANALGEVADALKAATTLPAGTVKEIWVAGGTWYPLYAADFASMDNRDKAFVMVKNVNLYGGFAGTETALSDRDLSLTANKTILSGDLGTKNVYTDNAYHVMVAAGAVGTAKLDGFTLSYGSSADNSSIASLAVNGNAVYRYVGGGMIVLNAGPVISNVIFSGNSALAGGGIYILSGSNAVLTNCVMSGNIVSASGSGAFIYNATVVFTNVTVAGNNATGGLAAIFFSIGGNGTIRNSIIYGNSSGISSMGTYTIDYSMDQGSSGNPANHVLPGADPLFANSPSYTSAPFTSGNYALGSGSPVADQGSNSLFTGLSASSKDIIGNPRVNNYSGGGIIDMGAYEYKAPLSQTITVADAVKTYGDPDFEPVASASSGLAVTLQSSDATIANPYIDVADGNKWKIKILKAGVVTITASQAGNGDYASAPNKTFTVTVNKAALTVTADDATKIYDGVGYSGGNGASYSGFVNSETAGVLTGTLSYSGNSQGAVNVGNYVISPSGLSAANYTITYVDGSLSIGKAALTVTADNATKTYDGVGYSGGNGVSYSGFVNSENAGVLTGTLTYSSSSQGAVNAGNYVISPSGLSAANYTITYVDGSLSIGKAALTVTAMDDSKTYDGVSYSGGNGVSYNGFVNSENAGVLTGTLSYSGSSQGVVNAGNYVISPSGLSAANYTITYVDGSLSIGKAALTVAAINDSKTYDGVVYSGGNGVSYSGFVNSETAGVLTGTLSYSGNSQGAVNVGNYVISPSGLSALNYSITYVDGNLNIGKAVLTVTAIGDSKTYDGMSYTGGNGVSYSGFVNSENAGVLTGALTYSGSSQGAANAGSYVISPSGLSAANYAITYVDGSLSIGKAALTVTADNDSKIYDGVVYSGGNGVSYSGFVNSENAGVLTGTLTYSGSSQGAVNAGNYVISPSGLSAANYTITYVAGSLNIGKTTLTVTAIDDSKTYDGVSYSGGNGVSYSGFVNSENAGVLTGTLSYSGNSQGAVNAGNYVISPSGLSALNYTITYVDGNLSIGKAILTVTANNVTKTYDGVSYSGGNGVSYSGFVNSETAGVLTGTLIYNGSSQGAVNVGSYVISPLGLSAVNYTITYVAGSLSIGKAAFTVTADDATKTYDGVGYSGGNGVSYSGFVNSENAGVLTGTLIYSGSSQGAVNVGSYVISPSGLSAANYTITYVDGSLSISKTSLTVTADDATKTYDGVGYSGGNGVSYSGFVNSETAGVLTGTLSYNGSSQGAVNVGTYVISPSGLSAANYSITYVDGSLSIAKAALTVTAIDATKTYDGVSYSGGNGVSYNGFVNSENASVLTGTLTYSGSSQGAMNVGSYVISPSGLSAANYTITYVDGSLNIGKAALTVTANNATKTYDGVIYSGGNGVSYSGFVNSENAGVLTGTLIYGGSSQGAVNVGTYVISPSGLSAANYSITYLDGSLSIGKAALTVTANNATKIYDGVGYSGGNGVSYSGFVNSENAGVLIGTLTYSGSSQGAVNAGSYVITPSGLSAANYTITYVDGGLSIGKAALTVTANNATKTYDGVIYSGGNGVSYSGFVNSENAGVLTGTLIYGGSSQGAVNVGNYVMAVSGLSAANYTITYVDGSLSIGKAALIVKAIDKSKTYDGVSYSGGNGVSFNGFVNGENAGVLTGTLTYSGSSQGAVNVGQYNMIPAGYSSNNYTISYTNGILIIDKAALTITAESKARCVGIVNPTFTISYSGWVNGEGISTLSTAATVSSGATALSPAGTYTIIPAGAVADNYTITYVNGALTIYPLPVVTLTASNGAVLCGNNASITLTASGNYTYQWLQDNSIINGMNTSTITISAIGKYTAMATDGNGCTANADNNITITRLLPATVAFDYDSYCAGKAVSFTNTSDISKSGNVTYTWLSGDGQTSNSKNVRFTYGTAGSYVASLSIAPVACPSLAVTATQQINIAAQVEGVRLPTVTTKTGLATQLTARELVGAEYTWTPATGLSDAGIYNPVATLYESQEYQIEMNFASGCSTIDTLLVSPFVSYDIITPNAFTPNGDGQNDVFKVHLRGIKQFNYLVIYDRWGNKVFESKDASIGWDGSFKGALNGVGTYIWMAAGTDVDGRTIQRQGVVTLIR</sequence>
<feature type="chain" id="PRO_5045977370" evidence="1">
    <location>
        <begin position="21"/>
        <end position="2137"/>
    </location>
</feature>
<dbReference type="Pfam" id="PF18676">
    <property type="entry name" value="MBG_2"/>
    <property type="match status" value="16"/>
</dbReference>
<evidence type="ECO:0000313" key="4">
    <source>
        <dbReference type="Proteomes" id="UP001326715"/>
    </source>
</evidence>
<dbReference type="Pfam" id="PF18911">
    <property type="entry name" value="PKD_4"/>
    <property type="match status" value="1"/>
</dbReference>
<evidence type="ECO:0000256" key="1">
    <source>
        <dbReference type="SAM" id="SignalP"/>
    </source>
</evidence>
<dbReference type="InterPro" id="IPR006626">
    <property type="entry name" value="PbH1"/>
</dbReference>
<proteinExistence type="predicted"/>
<dbReference type="Gene3D" id="3.30.160.710">
    <property type="match status" value="1"/>
</dbReference>
<name>A0ABZ0XCN9_9BACT</name>
<dbReference type="Proteomes" id="UP001326715">
    <property type="component" value="Chromosome"/>
</dbReference>
<dbReference type="InterPro" id="IPR000601">
    <property type="entry name" value="PKD_dom"/>
</dbReference>
<dbReference type="SMART" id="SM00089">
    <property type="entry name" value="PKD"/>
    <property type="match status" value="2"/>
</dbReference>
<dbReference type="InterPro" id="IPR037160">
    <property type="entry name" value="DNA_Pol_thumb_sf"/>
</dbReference>